<keyword evidence="3" id="KW-1185">Reference proteome</keyword>
<feature type="chain" id="PRO_5022916559" description="Tetratricopeptide repeat protein" evidence="1">
    <location>
        <begin position="25"/>
        <end position="347"/>
    </location>
</feature>
<dbReference type="AlphaFoldDB" id="A0A5C6DF03"/>
<evidence type="ECO:0000313" key="3">
    <source>
        <dbReference type="Proteomes" id="UP000319143"/>
    </source>
</evidence>
<sequence precursor="true">MISNPLPLLFPLLFLTFSAATCFAADAHSIARLGGQMDAKAKTTVEQQVAKNPQDIESRTKLLGYYFMNGRMDPDAKSEKRRHVLWLIKNAPESEILGLPYSLLDKHLDPEGYGNAREAWLKLTEQSKNLQVLANASQFFLLGDRSIAEELLRKGQRLDAENPSWSKSLGQLYSLGLFSVTDQGQRKQLAEKAFQQFDIAYHRSSTIEKDSLLESLAKSALEAGRMDDAKRFAEEMLENDEAGWNRGNRIHHGNLTLGRIALREGDVNEAKSRLLSAGKTPGSPQLNSFGPNMQLAKELLEQGETEVVLEYFALCDKFWKSPQRKLEQWIEDVKANRTPQFGGNLAY</sequence>
<proteinExistence type="predicted"/>
<dbReference type="OrthoDB" id="9182486at2"/>
<organism evidence="2 3">
    <name type="scientific">Novipirellula artificiosorum</name>
    <dbReference type="NCBI Taxonomy" id="2528016"/>
    <lineage>
        <taxon>Bacteria</taxon>
        <taxon>Pseudomonadati</taxon>
        <taxon>Planctomycetota</taxon>
        <taxon>Planctomycetia</taxon>
        <taxon>Pirellulales</taxon>
        <taxon>Pirellulaceae</taxon>
        <taxon>Novipirellula</taxon>
    </lineage>
</organism>
<name>A0A5C6DF03_9BACT</name>
<evidence type="ECO:0000313" key="2">
    <source>
        <dbReference type="EMBL" id="TWU34331.1"/>
    </source>
</evidence>
<evidence type="ECO:0008006" key="4">
    <source>
        <dbReference type="Google" id="ProtNLM"/>
    </source>
</evidence>
<comment type="caution">
    <text evidence="2">The sequence shown here is derived from an EMBL/GenBank/DDBJ whole genome shotgun (WGS) entry which is preliminary data.</text>
</comment>
<accession>A0A5C6DF03</accession>
<protein>
    <recommendedName>
        <fullName evidence="4">Tetratricopeptide repeat protein</fullName>
    </recommendedName>
</protein>
<evidence type="ECO:0000256" key="1">
    <source>
        <dbReference type="SAM" id="SignalP"/>
    </source>
</evidence>
<feature type="signal peptide" evidence="1">
    <location>
        <begin position="1"/>
        <end position="24"/>
    </location>
</feature>
<dbReference type="Proteomes" id="UP000319143">
    <property type="component" value="Unassembled WGS sequence"/>
</dbReference>
<keyword evidence="1" id="KW-0732">Signal</keyword>
<dbReference type="InterPro" id="IPR011990">
    <property type="entry name" value="TPR-like_helical_dom_sf"/>
</dbReference>
<gene>
    <name evidence="2" type="ORF">Poly41_44780</name>
</gene>
<dbReference type="RefSeq" id="WP_146528731.1">
    <property type="nucleotide sequence ID" value="NZ_SJPV01000008.1"/>
</dbReference>
<dbReference type="Gene3D" id="1.25.40.10">
    <property type="entry name" value="Tetratricopeptide repeat domain"/>
    <property type="match status" value="1"/>
</dbReference>
<dbReference type="EMBL" id="SJPV01000008">
    <property type="protein sequence ID" value="TWU34331.1"/>
    <property type="molecule type" value="Genomic_DNA"/>
</dbReference>
<reference evidence="2 3" key="1">
    <citation type="submission" date="2019-02" db="EMBL/GenBank/DDBJ databases">
        <title>Deep-cultivation of Planctomycetes and their phenomic and genomic characterization uncovers novel biology.</title>
        <authorList>
            <person name="Wiegand S."/>
            <person name="Jogler M."/>
            <person name="Boedeker C."/>
            <person name="Pinto D."/>
            <person name="Vollmers J."/>
            <person name="Rivas-Marin E."/>
            <person name="Kohn T."/>
            <person name="Peeters S.H."/>
            <person name="Heuer A."/>
            <person name="Rast P."/>
            <person name="Oberbeckmann S."/>
            <person name="Bunk B."/>
            <person name="Jeske O."/>
            <person name="Meyerdierks A."/>
            <person name="Storesund J.E."/>
            <person name="Kallscheuer N."/>
            <person name="Luecker S."/>
            <person name="Lage O.M."/>
            <person name="Pohl T."/>
            <person name="Merkel B.J."/>
            <person name="Hornburger P."/>
            <person name="Mueller R.-W."/>
            <person name="Bruemmer F."/>
            <person name="Labrenz M."/>
            <person name="Spormann A.M."/>
            <person name="Op Den Camp H."/>
            <person name="Overmann J."/>
            <person name="Amann R."/>
            <person name="Jetten M.S.M."/>
            <person name="Mascher T."/>
            <person name="Medema M.H."/>
            <person name="Devos D.P."/>
            <person name="Kaster A.-K."/>
            <person name="Ovreas L."/>
            <person name="Rohde M."/>
            <person name="Galperin M.Y."/>
            <person name="Jogler C."/>
        </authorList>
    </citation>
    <scope>NUCLEOTIDE SEQUENCE [LARGE SCALE GENOMIC DNA]</scope>
    <source>
        <strain evidence="2 3">Poly41</strain>
    </source>
</reference>